<dbReference type="RefSeq" id="WP_108975166.1">
    <property type="nucleotide sequence ID" value="NZ_BFBB01000003.1"/>
</dbReference>
<sequence length="260" mass="29475">MCLVLFAKNVWDSFPYLILANRDEFFDRPTKAAAYWEDQEDVFAGRDLSSFGTWLGVSKKGRLAFLTNRRNLREPNPSSPLSRGKLVSGFLLAKSSPREYIEEIQNDKDKYPGFNLFVSDLKTDLYVSNRLPESQTISDGIHSLSNAEWNTEWPKTSRIRSGFASILDSESRKESLPIPSFFSLLDDQVRADQKLLPDTGIGVEKEILLSSIRIRVPGYGTRVSTVVAIDQKGICHFWERTFRTPDDAVGSTIHESFRIG</sequence>
<gene>
    <name evidence="1" type="ORF">LPTSP4_14100</name>
</gene>
<accession>A0A2P2DZ44</accession>
<evidence type="ECO:0000313" key="2">
    <source>
        <dbReference type="Proteomes" id="UP000245133"/>
    </source>
</evidence>
<comment type="caution">
    <text evidence="1">The sequence shown here is derived from an EMBL/GenBank/DDBJ whole genome shotgun (WGS) entry which is preliminary data.</text>
</comment>
<evidence type="ECO:0000313" key="1">
    <source>
        <dbReference type="EMBL" id="GBF49890.1"/>
    </source>
</evidence>
<dbReference type="OrthoDB" id="4380123at2"/>
<dbReference type="AlphaFoldDB" id="A0A2P2DZ44"/>
<dbReference type="PANTHER" id="PTHR17985:SF8">
    <property type="entry name" value="TRANSPORT AND GOLGI ORGANIZATION PROTEIN 2 HOMOLOG"/>
    <property type="match status" value="1"/>
</dbReference>
<keyword evidence="2" id="KW-1185">Reference proteome</keyword>
<protein>
    <submittedName>
        <fullName evidence="1">NRDE protein</fullName>
    </submittedName>
</protein>
<dbReference type="InterPro" id="IPR008551">
    <property type="entry name" value="TANGO2"/>
</dbReference>
<dbReference type="EMBL" id="BFBB01000003">
    <property type="protein sequence ID" value="GBF49890.1"/>
    <property type="molecule type" value="Genomic_DNA"/>
</dbReference>
<reference evidence="1 2" key="1">
    <citation type="submission" date="2018-02" db="EMBL/GenBank/DDBJ databases">
        <title>Novel Leptospira species isolated from soil and water in Japan.</title>
        <authorList>
            <person name="Nakao R."/>
            <person name="Masuzawa T."/>
        </authorList>
    </citation>
    <scope>NUCLEOTIDE SEQUENCE [LARGE SCALE GENOMIC DNA]</scope>
    <source>
        <strain evidence="1 2">YH101</strain>
    </source>
</reference>
<proteinExistence type="predicted"/>
<name>A0A2P2DZ44_9LEPT</name>
<dbReference type="PANTHER" id="PTHR17985">
    <property type="entry name" value="SER/THR-RICH PROTEIN T10 IN DGCR REGION"/>
    <property type="match status" value="1"/>
</dbReference>
<dbReference type="Pfam" id="PF05742">
    <property type="entry name" value="TANGO2"/>
    <property type="match status" value="1"/>
</dbReference>
<dbReference type="Proteomes" id="UP000245133">
    <property type="component" value="Unassembled WGS sequence"/>
</dbReference>
<organism evidence="1 2">
    <name type="scientific">Leptospira ryugenii</name>
    <dbReference type="NCBI Taxonomy" id="1917863"/>
    <lineage>
        <taxon>Bacteria</taxon>
        <taxon>Pseudomonadati</taxon>
        <taxon>Spirochaetota</taxon>
        <taxon>Spirochaetia</taxon>
        <taxon>Leptospirales</taxon>
        <taxon>Leptospiraceae</taxon>
        <taxon>Leptospira</taxon>
    </lineage>
</organism>